<dbReference type="EMBL" id="JAUTBA010000001">
    <property type="protein sequence ID" value="MDQ1152382.1"/>
    <property type="molecule type" value="Genomic_DNA"/>
</dbReference>
<keyword evidence="2" id="KW-1185">Reference proteome</keyword>
<proteinExistence type="predicted"/>
<evidence type="ECO:0008006" key="3">
    <source>
        <dbReference type="Google" id="ProtNLM"/>
    </source>
</evidence>
<dbReference type="RefSeq" id="WP_307187692.1">
    <property type="nucleotide sequence ID" value="NZ_JAUTBA010000001.1"/>
</dbReference>
<accession>A0ABU0UBZ8</accession>
<organism evidence="1 2">
    <name type="scientific">Sphingobacterium zeae</name>
    <dbReference type="NCBI Taxonomy" id="1776859"/>
    <lineage>
        <taxon>Bacteria</taxon>
        <taxon>Pseudomonadati</taxon>
        <taxon>Bacteroidota</taxon>
        <taxon>Sphingobacteriia</taxon>
        <taxon>Sphingobacteriales</taxon>
        <taxon>Sphingobacteriaceae</taxon>
        <taxon>Sphingobacterium</taxon>
    </lineage>
</organism>
<evidence type="ECO:0000313" key="1">
    <source>
        <dbReference type="EMBL" id="MDQ1152382.1"/>
    </source>
</evidence>
<gene>
    <name evidence="1" type="ORF">QE382_004366</name>
</gene>
<sequence>MSKVLFFLIFVSIYFGSSTVYSQGVLKDEVKPEIDSVGNNRSIFGKVKTSFSMDVLTFSRNLRFRENEHTVNFENRVAKLDRGDFGAYFRPLISFEIDNIKLDIQPRLNTEYDQINKEYVLDNFFFQKFKADVQLGTKVKLSGGRYFKTIGTSLITNPSNLFFIETNPINPKLEIAPKDFFEIAFSATKDLNINLIANLGKGEDKYYVAPYFDFKRQYGVQVDFYSGSFQNGLIFSIDESKRWGVGTYGQKTVGNSLVFWIDANLKYKPNRFYSQIPMAPEIRDIINYEMVNGEENSHVYVQGLFGMSYTFNFGPTLNLEYYHNGIGYNRSQLDRYWTMIYQASDYNFDISEQLSNRNMGRAINPGMQFIRKNYIFSQFGQNDLFGKLNFFVRYLNCLDDKSQQLSALIEYNLSNRLELFTTVLFNPTRNTKTDFGRLVKNQIMTGLIYRL</sequence>
<name>A0ABU0UBZ8_9SPHI</name>
<reference evidence="1 2" key="1">
    <citation type="submission" date="2023-07" db="EMBL/GenBank/DDBJ databases">
        <title>Functional and genomic diversity of the sorghum phyllosphere microbiome.</title>
        <authorList>
            <person name="Shade A."/>
        </authorList>
    </citation>
    <scope>NUCLEOTIDE SEQUENCE [LARGE SCALE GENOMIC DNA]</scope>
    <source>
        <strain evidence="1 2">SORGH_AS_0892</strain>
    </source>
</reference>
<dbReference type="Proteomes" id="UP001244640">
    <property type="component" value="Unassembled WGS sequence"/>
</dbReference>
<comment type="caution">
    <text evidence="1">The sequence shown here is derived from an EMBL/GenBank/DDBJ whole genome shotgun (WGS) entry which is preliminary data.</text>
</comment>
<protein>
    <recommendedName>
        <fullName evidence="3">Phosphate-selective porin O and P</fullName>
    </recommendedName>
</protein>
<evidence type="ECO:0000313" key="2">
    <source>
        <dbReference type="Proteomes" id="UP001244640"/>
    </source>
</evidence>